<evidence type="ECO:0000313" key="3">
    <source>
        <dbReference type="Proteomes" id="UP001059596"/>
    </source>
</evidence>
<accession>A0A9Q0BV30</accession>
<keyword evidence="1" id="KW-0732">Signal</keyword>
<evidence type="ECO:0000256" key="1">
    <source>
        <dbReference type="SAM" id="SignalP"/>
    </source>
</evidence>
<name>A0A9Q0BV30_9MUSC</name>
<dbReference type="Proteomes" id="UP001059596">
    <property type="component" value="Chromosome 3R"/>
</dbReference>
<sequence length="76" mass="8421">MKHSPLIASACLALVLMSSSLIGSSEARNKKKYVGETGGDFEFIDEVFSTHLSGNRSQSRRRPSARYEYECGYQAT</sequence>
<proteinExistence type="predicted"/>
<feature type="signal peptide" evidence="1">
    <location>
        <begin position="1"/>
        <end position="27"/>
    </location>
</feature>
<dbReference type="AlphaFoldDB" id="A0A9Q0BV30"/>
<comment type="caution">
    <text evidence="2">The sequence shown here is derived from an EMBL/GenBank/DDBJ whole genome shotgun (WGS) entry which is preliminary data.</text>
</comment>
<protein>
    <submittedName>
        <fullName evidence="2">Uncharacterized protein</fullName>
    </submittedName>
</protein>
<organism evidence="2 3">
    <name type="scientific">Drosophila gunungcola</name>
    <name type="common">fruit fly</name>
    <dbReference type="NCBI Taxonomy" id="103775"/>
    <lineage>
        <taxon>Eukaryota</taxon>
        <taxon>Metazoa</taxon>
        <taxon>Ecdysozoa</taxon>
        <taxon>Arthropoda</taxon>
        <taxon>Hexapoda</taxon>
        <taxon>Insecta</taxon>
        <taxon>Pterygota</taxon>
        <taxon>Neoptera</taxon>
        <taxon>Endopterygota</taxon>
        <taxon>Diptera</taxon>
        <taxon>Brachycera</taxon>
        <taxon>Muscomorpha</taxon>
        <taxon>Ephydroidea</taxon>
        <taxon>Drosophilidae</taxon>
        <taxon>Drosophila</taxon>
        <taxon>Sophophora</taxon>
    </lineage>
</organism>
<dbReference type="EMBL" id="JAMKOV010000001">
    <property type="protein sequence ID" value="KAI8045652.1"/>
    <property type="molecule type" value="Genomic_DNA"/>
</dbReference>
<reference evidence="2" key="1">
    <citation type="journal article" date="2023" name="Genome Biol. Evol.">
        <title>Long-read-based Genome Assembly of Drosophila gunungcola Reveals Fewer Chemosensory Genes in Flower-breeding Species.</title>
        <authorList>
            <person name="Negi A."/>
            <person name="Liao B.Y."/>
            <person name="Yeh S.D."/>
        </authorList>
    </citation>
    <scope>NUCLEOTIDE SEQUENCE</scope>
    <source>
        <strain evidence="2">Sukarami</strain>
    </source>
</reference>
<feature type="chain" id="PRO_5040316476" evidence="1">
    <location>
        <begin position="28"/>
        <end position="76"/>
    </location>
</feature>
<evidence type="ECO:0000313" key="2">
    <source>
        <dbReference type="EMBL" id="KAI8045652.1"/>
    </source>
</evidence>
<keyword evidence="3" id="KW-1185">Reference proteome</keyword>
<gene>
    <name evidence="2" type="ORF">M5D96_001835</name>
</gene>